<feature type="non-terminal residue" evidence="1">
    <location>
        <position position="137"/>
    </location>
</feature>
<dbReference type="Proteomes" id="UP000298340">
    <property type="component" value="Unassembled WGS sequence"/>
</dbReference>
<accession>A0A4Y7U4P9</accession>
<comment type="caution">
    <text evidence="1">The sequence shown here is derived from an EMBL/GenBank/DDBJ whole genome shotgun (WGS) entry which is preliminary data.</text>
</comment>
<proteinExistence type="predicted"/>
<sequence>PQYNDRVQYILKNKDLGEIVITEPIGWTDDDKEYSRHETYDGIFPKFSNSLKFVGSAADFIQLIDDLYDIQAEIELVRNERHPQTDVWTLTYSGYLDLSTWNKEDNQVSVKFNSGGLEQEIKARESESVEVDRMTTM</sequence>
<evidence type="ECO:0000313" key="2">
    <source>
        <dbReference type="Proteomes" id="UP000298340"/>
    </source>
</evidence>
<reference evidence="1 2" key="1">
    <citation type="journal article" date="2018" name="Syst. Appl. Microbiol.">
        <title>Flavobacterium circumlabens sp. nov. and Flavobacterium cupreum sp. nov., two psychrotrophic species isolated from Antarctic environmental samples.</title>
        <authorList>
            <person name="Kralova S."/>
            <person name="Busse H.J."/>
            <person name="Svec P."/>
            <person name="Maslanova I."/>
            <person name="Stankova E."/>
            <person name="Bartak M."/>
            <person name="Sedlacek I."/>
        </authorList>
    </citation>
    <scope>NUCLEOTIDE SEQUENCE [LARGE SCALE GENOMIC DNA]</scope>
    <source>
        <strain evidence="1 2">CCM 8828</strain>
    </source>
</reference>
<dbReference type="AlphaFoldDB" id="A0A4Y7U4P9"/>
<evidence type="ECO:0000313" key="1">
    <source>
        <dbReference type="EMBL" id="TEB41214.1"/>
    </source>
</evidence>
<name>A0A4Y7U4P9_9FLAO</name>
<organism evidence="1 2">
    <name type="scientific">Flavobacterium circumlabens</name>
    <dbReference type="NCBI Taxonomy" id="2133765"/>
    <lineage>
        <taxon>Bacteria</taxon>
        <taxon>Pseudomonadati</taxon>
        <taxon>Bacteroidota</taxon>
        <taxon>Flavobacteriia</taxon>
        <taxon>Flavobacteriales</taxon>
        <taxon>Flavobacteriaceae</taxon>
        <taxon>Flavobacterium</taxon>
    </lineage>
</organism>
<dbReference type="RefSeq" id="WP_170208118.1">
    <property type="nucleotide sequence ID" value="NZ_QWDN01000448.1"/>
</dbReference>
<dbReference type="EMBL" id="QWDN01000448">
    <property type="protein sequence ID" value="TEB41214.1"/>
    <property type="molecule type" value="Genomic_DNA"/>
</dbReference>
<feature type="non-terminal residue" evidence="1">
    <location>
        <position position="1"/>
    </location>
</feature>
<gene>
    <name evidence="1" type="ORF">D0809_26665</name>
</gene>
<protein>
    <submittedName>
        <fullName evidence="1">Uncharacterized protein</fullName>
    </submittedName>
</protein>